<accession>A0A917BB11</accession>
<evidence type="ECO:0000313" key="1">
    <source>
        <dbReference type="EMBL" id="GGF29189.1"/>
    </source>
</evidence>
<reference evidence="1" key="1">
    <citation type="journal article" date="2014" name="Int. J. Syst. Evol. Microbiol.">
        <title>Complete genome sequence of Corynebacterium casei LMG S-19264T (=DSM 44701T), isolated from a smear-ripened cheese.</title>
        <authorList>
            <consortium name="US DOE Joint Genome Institute (JGI-PGF)"/>
            <person name="Walter F."/>
            <person name="Albersmeier A."/>
            <person name="Kalinowski J."/>
            <person name="Ruckert C."/>
        </authorList>
    </citation>
    <scope>NUCLEOTIDE SEQUENCE</scope>
    <source>
        <strain evidence="1">CGMCC 1.12153</strain>
    </source>
</reference>
<proteinExistence type="predicted"/>
<dbReference type="Proteomes" id="UP000660110">
    <property type="component" value="Unassembled WGS sequence"/>
</dbReference>
<name>A0A917BB11_HALAA</name>
<reference evidence="1" key="2">
    <citation type="submission" date="2020-09" db="EMBL/GenBank/DDBJ databases">
        <authorList>
            <person name="Sun Q."/>
            <person name="Zhou Y."/>
        </authorList>
    </citation>
    <scope>NUCLEOTIDE SEQUENCE</scope>
    <source>
        <strain evidence="1">CGMCC 1.12153</strain>
    </source>
</reference>
<evidence type="ECO:0000313" key="2">
    <source>
        <dbReference type="Proteomes" id="UP000660110"/>
    </source>
</evidence>
<dbReference type="EMBL" id="BMEL01000004">
    <property type="protein sequence ID" value="GGF29189.1"/>
    <property type="molecule type" value="Genomic_DNA"/>
</dbReference>
<organism evidence="1 2">
    <name type="scientific">Halobacillus andaensis</name>
    <dbReference type="NCBI Taxonomy" id="1176239"/>
    <lineage>
        <taxon>Bacteria</taxon>
        <taxon>Bacillati</taxon>
        <taxon>Bacillota</taxon>
        <taxon>Bacilli</taxon>
        <taxon>Bacillales</taxon>
        <taxon>Bacillaceae</taxon>
        <taxon>Halobacillus</taxon>
    </lineage>
</organism>
<dbReference type="AlphaFoldDB" id="A0A917BB11"/>
<protein>
    <submittedName>
        <fullName evidence="1">Uncharacterized protein</fullName>
    </submittedName>
</protein>
<comment type="caution">
    <text evidence="1">The sequence shown here is derived from an EMBL/GenBank/DDBJ whole genome shotgun (WGS) entry which is preliminary data.</text>
</comment>
<keyword evidence="2" id="KW-1185">Reference proteome</keyword>
<gene>
    <name evidence="1" type="ORF">GCM10010954_30400</name>
</gene>
<dbReference type="RefSeq" id="WP_188378373.1">
    <property type="nucleotide sequence ID" value="NZ_BMEL01000004.1"/>
</dbReference>
<sequence length="87" mass="10228">MEKTKTIWVDPNKKYGILKIEDEVFGASFHPIEINSSDPWKYTIINNLWYTTYNGARQYFRVKTNPHVVTGRMVKIQLVDEKPSVHT</sequence>